<accession>A0A927GCT7</accession>
<organism evidence="2 3">
    <name type="scientific">Spirosoma validum</name>
    <dbReference type="NCBI Taxonomy" id="2771355"/>
    <lineage>
        <taxon>Bacteria</taxon>
        <taxon>Pseudomonadati</taxon>
        <taxon>Bacteroidota</taxon>
        <taxon>Cytophagia</taxon>
        <taxon>Cytophagales</taxon>
        <taxon>Cytophagaceae</taxon>
        <taxon>Spirosoma</taxon>
    </lineage>
</organism>
<name>A0A927GCT7_9BACT</name>
<keyword evidence="1" id="KW-0812">Transmembrane</keyword>
<dbReference type="EMBL" id="JACXAA010000003">
    <property type="protein sequence ID" value="MBD2753082.1"/>
    <property type="molecule type" value="Genomic_DNA"/>
</dbReference>
<evidence type="ECO:0000313" key="3">
    <source>
        <dbReference type="Proteomes" id="UP000653797"/>
    </source>
</evidence>
<sequence>MAELEVAKHTKKIYKILRDPAPAWWHKLKELALEIFIIVFAVTISIWFHELAEHRHEKEIESRFLAGLHHDISADVTEMMNDSADLALQYKSVDLGSTLINRDSITDDSLQNFLTLNGPLLYAMTLFEPNHGRYEGFKSAGHLRLIENELLGDKIIAFYEEGLPHLVYIERMYIDFKLANFDTYNLRKDEASLEKAYLRKYFVYVKESLALLKQENNRSLKEAREILRLLTPKKFINTIRQ</sequence>
<proteinExistence type="predicted"/>
<dbReference type="Proteomes" id="UP000653797">
    <property type="component" value="Unassembled WGS sequence"/>
</dbReference>
<reference evidence="2" key="1">
    <citation type="submission" date="2020-09" db="EMBL/GenBank/DDBJ databases">
        <authorList>
            <person name="Kim M.K."/>
        </authorList>
    </citation>
    <scope>NUCLEOTIDE SEQUENCE</scope>
    <source>
        <strain evidence="2">BT704</strain>
    </source>
</reference>
<keyword evidence="1" id="KW-0472">Membrane</keyword>
<keyword evidence="1" id="KW-1133">Transmembrane helix</keyword>
<dbReference type="AlphaFoldDB" id="A0A927GCT7"/>
<dbReference type="RefSeq" id="WP_191038720.1">
    <property type="nucleotide sequence ID" value="NZ_JACXAA010000003.1"/>
</dbReference>
<protein>
    <submittedName>
        <fullName evidence="2">Uncharacterized protein</fullName>
    </submittedName>
</protein>
<keyword evidence="3" id="KW-1185">Reference proteome</keyword>
<comment type="caution">
    <text evidence="2">The sequence shown here is derived from an EMBL/GenBank/DDBJ whole genome shotgun (WGS) entry which is preliminary data.</text>
</comment>
<evidence type="ECO:0000313" key="2">
    <source>
        <dbReference type="EMBL" id="MBD2753082.1"/>
    </source>
</evidence>
<feature type="transmembrane region" description="Helical" evidence="1">
    <location>
        <begin position="31"/>
        <end position="48"/>
    </location>
</feature>
<evidence type="ECO:0000256" key="1">
    <source>
        <dbReference type="SAM" id="Phobius"/>
    </source>
</evidence>
<gene>
    <name evidence="2" type="ORF">IC230_09300</name>
</gene>